<organism evidence="2 3">
    <name type="scientific">Myceligenerans indicum</name>
    <dbReference type="NCBI Taxonomy" id="2593663"/>
    <lineage>
        <taxon>Bacteria</taxon>
        <taxon>Bacillati</taxon>
        <taxon>Actinomycetota</taxon>
        <taxon>Actinomycetes</taxon>
        <taxon>Micrococcales</taxon>
        <taxon>Promicromonosporaceae</taxon>
        <taxon>Myceligenerans</taxon>
    </lineage>
</organism>
<proteinExistence type="predicted"/>
<sequence length="158" mass="16814">MTMRSVVVGVDHRQPDLPRRAAALVQSLGGSLVELVCLWVDETAVTEPTGFAVSVDPDIVMSDDQYAADVLEGLNRSMADVGLPWSAVRGAGDPARELARVADEVGAAMIVIGARRAGLRGWAQSMVGGTVAGHLIHDQRRPVVVLPEHPRDDEEESA</sequence>
<evidence type="ECO:0000259" key="1">
    <source>
        <dbReference type="Pfam" id="PF00582"/>
    </source>
</evidence>
<dbReference type="SUPFAM" id="SSF52402">
    <property type="entry name" value="Adenine nucleotide alpha hydrolases-like"/>
    <property type="match status" value="1"/>
</dbReference>
<reference evidence="2 3" key="1">
    <citation type="journal article" date="2021" name="Arch. Microbiol.">
        <title>Myceligenerans indicum sp. nov., an actinobacterium isolated from mangrove sediment of Sundarbans, India.</title>
        <authorList>
            <person name="Asha K."/>
            <person name="Bhadury P."/>
        </authorList>
    </citation>
    <scope>NUCLEOTIDE SEQUENCE [LARGE SCALE GENOMIC DNA]</scope>
    <source>
        <strain evidence="2 3">I2</strain>
    </source>
</reference>
<dbReference type="Gene3D" id="3.40.50.620">
    <property type="entry name" value="HUPs"/>
    <property type="match status" value="1"/>
</dbReference>
<dbReference type="Pfam" id="PF00582">
    <property type="entry name" value="Usp"/>
    <property type="match status" value="1"/>
</dbReference>
<dbReference type="Proteomes" id="UP000675409">
    <property type="component" value="Unassembled WGS sequence"/>
</dbReference>
<evidence type="ECO:0000313" key="2">
    <source>
        <dbReference type="EMBL" id="MBL0887806.1"/>
    </source>
</evidence>
<name>A0ABS1LNI7_9MICO</name>
<keyword evidence="3" id="KW-1185">Reference proteome</keyword>
<gene>
    <name evidence="2" type="ORF">HGK34_16215</name>
</gene>
<protein>
    <submittedName>
        <fullName evidence="2">Universal stress protein</fullName>
    </submittedName>
</protein>
<comment type="caution">
    <text evidence="2">The sequence shown here is derived from an EMBL/GenBank/DDBJ whole genome shotgun (WGS) entry which is preliminary data.</text>
</comment>
<dbReference type="InterPro" id="IPR014729">
    <property type="entry name" value="Rossmann-like_a/b/a_fold"/>
</dbReference>
<dbReference type="EMBL" id="JABBYC010000036">
    <property type="protein sequence ID" value="MBL0887806.1"/>
    <property type="molecule type" value="Genomic_DNA"/>
</dbReference>
<dbReference type="InterPro" id="IPR006016">
    <property type="entry name" value="UspA"/>
</dbReference>
<dbReference type="CDD" id="cd00293">
    <property type="entry name" value="USP-like"/>
    <property type="match status" value="1"/>
</dbReference>
<feature type="domain" description="UspA" evidence="1">
    <location>
        <begin position="4"/>
        <end position="147"/>
    </location>
</feature>
<evidence type="ECO:0000313" key="3">
    <source>
        <dbReference type="Proteomes" id="UP000675409"/>
    </source>
</evidence>
<accession>A0ABS1LNI7</accession>